<dbReference type="Proteomes" id="UP000063789">
    <property type="component" value="Chromosome"/>
</dbReference>
<organism evidence="4 5">
    <name type="scientific">Gordonia phthalatica</name>
    <dbReference type="NCBI Taxonomy" id="1136941"/>
    <lineage>
        <taxon>Bacteria</taxon>
        <taxon>Bacillati</taxon>
        <taxon>Actinomycetota</taxon>
        <taxon>Actinomycetes</taxon>
        <taxon>Mycobacteriales</taxon>
        <taxon>Gordoniaceae</taxon>
        <taxon>Gordonia</taxon>
    </lineage>
</organism>
<dbReference type="InterPro" id="IPR029063">
    <property type="entry name" value="SAM-dependent_MTases_sf"/>
</dbReference>
<gene>
    <name evidence="4" type="ORF">ACH46_06905</name>
</gene>
<keyword evidence="1 4" id="KW-0489">Methyltransferase</keyword>
<proteinExistence type="predicted"/>
<dbReference type="OrthoDB" id="4774874at2"/>
<dbReference type="KEGG" id="goq:ACH46_06905"/>
<dbReference type="RefSeq" id="WP_062392263.1">
    <property type="nucleotide sequence ID" value="NZ_CP011853.1"/>
</dbReference>
<evidence type="ECO:0000256" key="2">
    <source>
        <dbReference type="ARBA" id="ARBA00022679"/>
    </source>
</evidence>
<dbReference type="AlphaFoldDB" id="A0A0N9MPV9"/>
<keyword evidence="3" id="KW-0949">S-adenosyl-L-methionine</keyword>
<evidence type="ECO:0000256" key="3">
    <source>
        <dbReference type="ARBA" id="ARBA00022691"/>
    </source>
</evidence>
<dbReference type="Pfam" id="PF01596">
    <property type="entry name" value="Methyltransf_3"/>
    <property type="match status" value="1"/>
</dbReference>
<dbReference type="PATRIC" id="fig|1136941.3.peg.1416"/>
<dbReference type="GO" id="GO:0032259">
    <property type="term" value="P:methylation"/>
    <property type="evidence" value="ECO:0007669"/>
    <property type="project" value="UniProtKB-KW"/>
</dbReference>
<dbReference type="CDD" id="cd02440">
    <property type="entry name" value="AdoMet_MTases"/>
    <property type="match status" value="1"/>
</dbReference>
<dbReference type="InterPro" id="IPR050362">
    <property type="entry name" value="Cation-dep_OMT"/>
</dbReference>
<evidence type="ECO:0000313" key="4">
    <source>
        <dbReference type="EMBL" id="ALG84282.1"/>
    </source>
</evidence>
<dbReference type="PANTHER" id="PTHR10509:SF85">
    <property type="entry name" value="O-METHYLTRANSFERASE RV1220C-RELATED"/>
    <property type="match status" value="1"/>
</dbReference>
<evidence type="ECO:0000256" key="1">
    <source>
        <dbReference type="ARBA" id="ARBA00022603"/>
    </source>
</evidence>
<dbReference type="PANTHER" id="PTHR10509">
    <property type="entry name" value="O-METHYLTRANSFERASE-RELATED"/>
    <property type="match status" value="1"/>
</dbReference>
<dbReference type="SUPFAM" id="SSF53335">
    <property type="entry name" value="S-adenosyl-L-methionine-dependent methyltransferases"/>
    <property type="match status" value="1"/>
</dbReference>
<dbReference type="STRING" id="1136941.ACH46_06905"/>
<dbReference type="GO" id="GO:0008757">
    <property type="term" value="F:S-adenosylmethionine-dependent methyltransferase activity"/>
    <property type="evidence" value="ECO:0007669"/>
    <property type="project" value="TreeGrafter"/>
</dbReference>
<dbReference type="PROSITE" id="PS51682">
    <property type="entry name" value="SAM_OMT_I"/>
    <property type="match status" value="1"/>
</dbReference>
<evidence type="ECO:0000313" key="5">
    <source>
        <dbReference type="Proteomes" id="UP000063789"/>
    </source>
</evidence>
<sequence length="213" mass="21855">MSDTAAAAASLSEYAESAIVEDEALTEARLRAEELGASAVSPATGALLSLLARVAGSKHVVEIGTGVGVSGLWLLAGMPENGVLTTIDPESEHHRAARETFADAHIAPGRTRLINGAPTDVLTRLADSTYDLVFIDGAPLSYPLFVTEAIRILRPGGLVVVNNASADGTIADRDAADPRTLAAREAASIIAEDDRLLPAVIPVGTGLLAAAKA</sequence>
<keyword evidence="2 4" id="KW-0808">Transferase</keyword>
<dbReference type="EMBL" id="CP011853">
    <property type="protein sequence ID" value="ALG84282.1"/>
    <property type="molecule type" value="Genomic_DNA"/>
</dbReference>
<name>A0A0N9MPV9_9ACTN</name>
<dbReference type="Gene3D" id="3.40.50.150">
    <property type="entry name" value="Vaccinia Virus protein VP39"/>
    <property type="match status" value="1"/>
</dbReference>
<reference evidence="4 5" key="2">
    <citation type="journal article" date="2017" name="Int. J. Syst. Evol. Microbiol.">
        <title>Gordonia phthalatica sp. nov., a di-n-butyl phthalate-degrading bacterium isolated from activated sludge.</title>
        <authorList>
            <person name="Jin D."/>
            <person name="Kong X."/>
            <person name="Jia M."/>
            <person name="Yu X."/>
            <person name="Wang X."/>
            <person name="Zhuang X."/>
            <person name="Deng Y."/>
            <person name="Bai Z."/>
        </authorList>
    </citation>
    <scope>NUCLEOTIDE SEQUENCE [LARGE SCALE GENOMIC DNA]</scope>
    <source>
        <strain evidence="4 5">QH-11</strain>
    </source>
</reference>
<dbReference type="InterPro" id="IPR002935">
    <property type="entry name" value="SAM_O-MeTrfase"/>
</dbReference>
<dbReference type="GO" id="GO:0008171">
    <property type="term" value="F:O-methyltransferase activity"/>
    <property type="evidence" value="ECO:0007669"/>
    <property type="project" value="InterPro"/>
</dbReference>
<keyword evidence="5" id="KW-1185">Reference proteome</keyword>
<accession>A0A0N9MPV9</accession>
<reference evidence="5" key="1">
    <citation type="submission" date="2015-06" db="EMBL/GenBank/DDBJ databases">
        <title>Complete genome sequence and metabolic analysis of phthalate degradation pathway in Gordonia sp. QH-11.</title>
        <authorList>
            <person name="Jin D."/>
            <person name="Kong X."/>
            <person name="Bai Z."/>
        </authorList>
    </citation>
    <scope>NUCLEOTIDE SEQUENCE [LARGE SCALE GENOMIC DNA]</scope>
    <source>
        <strain evidence="5">QH-11</strain>
    </source>
</reference>
<protein>
    <submittedName>
        <fullName evidence="4">Methyltransferase</fullName>
    </submittedName>
</protein>